<evidence type="ECO:0000313" key="3">
    <source>
        <dbReference type="RefSeq" id="XP_007950864.1"/>
    </source>
</evidence>
<organism evidence="2 3">
    <name type="scientific">Orycteropus afer afer</name>
    <dbReference type="NCBI Taxonomy" id="1230840"/>
    <lineage>
        <taxon>Eukaryota</taxon>
        <taxon>Metazoa</taxon>
        <taxon>Chordata</taxon>
        <taxon>Craniata</taxon>
        <taxon>Vertebrata</taxon>
        <taxon>Euteleostomi</taxon>
        <taxon>Mammalia</taxon>
        <taxon>Eutheria</taxon>
        <taxon>Afrotheria</taxon>
        <taxon>Tubulidentata</taxon>
        <taxon>Orycteropodidae</taxon>
        <taxon>Orycteropus</taxon>
    </lineage>
</organism>
<proteinExistence type="predicted"/>
<feature type="region of interest" description="Disordered" evidence="1">
    <location>
        <begin position="1"/>
        <end position="33"/>
    </location>
</feature>
<dbReference type="RefSeq" id="XP_007950864.1">
    <property type="nucleotide sequence ID" value="XM_007952673.1"/>
</dbReference>
<feature type="region of interest" description="Disordered" evidence="1">
    <location>
        <begin position="142"/>
        <end position="238"/>
    </location>
</feature>
<dbReference type="InterPro" id="IPR028042">
    <property type="entry name" value="DUF4639"/>
</dbReference>
<evidence type="ECO:0000256" key="1">
    <source>
        <dbReference type="SAM" id="MobiDB-lite"/>
    </source>
</evidence>
<accession>A0A8B7ATA2</accession>
<evidence type="ECO:0000313" key="2">
    <source>
        <dbReference type="Proteomes" id="UP000694850"/>
    </source>
</evidence>
<reference evidence="3" key="1">
    <citation type="submission" date="2025-08" db="UniProtKB">
        <authorList>
            <consortium name="RefSeq"/>
        </authorList>
    </citation>
    <scope>IDENTIFICATION</scope>
</reference>
<dbReference type="PANTHER" id="PTHR34438:SF1">
    <property type="entry name" value="CHROMOSOME 2 OPEN READING FRAME 81"/>
    <property type="match status" value="1"/>
</dbReference>
<dbReference type="OrthoDB" id="193650at2759"/>
<feature type="compositionally biased region" description="Basic and acidic residues" evidence="1">
    <location>
        <begin position="156"/>
        <end position="166"/>
    </location>
</feature>
<feature type="compositionally biased region" description="Basic and acidic residues" evidence="1">
    <location>
        <begin position="1"/>
        <end position="26"/>
    </location>
</feature>
<dbReference type="Pfam" id="PF15479">
    <property type="entry name" value="DUF4639"/>
    <property type="match status" value="1"/>
</dbReference>
<protein>
    <submittedName>
        <fullName evidence="3">Uncharacterized protein C2orf81 homolog</fullName>
    </submittedName>
</protein>
<dbReference type="Proteomes" id="UP000694850">
    <property type="component" value="Unplaced"/>
</dbReference>
<keyword evidence="2" id="KW-1185">Reference proteome</keyword>
<gene>
    <name evidence="3" type="primary">CUNH2orf81</name>
</gene>
<dbReference type="PANTHER" id="PTHR34438">
    <property type="entry name" value="SI:DKEY-97L20.6"/>
    <property type="match status" value="1"/>
</dbReference>
<sequence length="596" mass="65051">MAHEGSRQERQTRDRGVTRSKAEKARPPTVPVPQVDIVPGRLNESEWMALAAIEEGEDVVGDILADLLAGVMDSAFRVYLTQQCIPFTISQAREAMLQITEWRFLARDEGESSVADDPMWGEDEEPLACATDAWAQGSVPVLHAPTSLGPEGTLQGEDRESVDRSPLRSWTGRNFQEQMESSERSPEPGDSLGPLPTLETEPRDPLGKLDDQGSTAESFNASFYPSGEMAPDGSPQCSQEQFLEATFQASVESGPPSSQLSLEDLYYCAPQPAVDDDTAGDSVKLKKDEVSRSDSGMLVSCPSAETLTWLSRSASHWPLQPKLNSLNYRAGRQVATARLNPGQMPRHWVRPLVEVVVPDSEARPLYTYRGRWQSKKTEVRGTLQVLGPGGQVSPAAYLPLQPDVSSHSLGPDPGLQFPTSGLLSPAFRSKLPFPRPRLRCITKYPALPSMAPSLSPKLWPSAKRRSGWEGEAELLGEMGAGCTCIQGLDPADQEGHNSGKWPRVLEATSRVMWKPVLLPDAMELAPGVSLWNSSTQALLSSGKPQQDKEGHISLPMEQHPIQRSAPKPQVTVAQLLKNSTPKVWLLPSKNQPQSGP</sequence>
<feature type="compositionally biased region" description="Basic and acidic residues" evidence="1">
    <location>
        <begin position="200"/>
        <end position="211"/>
    </location>
</feature>
<feature type="region of interest" description="Disordered" evidence="1">
    <location>
        <begin position="538"/>
        <end position="568"/>
    </location>
</feature>
<name>A0A8B7ATA2_ORYAF</name>
<feature type="compositionally biased region" description="Polar residues" evidence="1">
    <location>
        <begin position="212"/>
        <end position="223"/>
    </location>
</feature>
<dbReference type="AlphaFoldDB" id="A0A8B7ATA2"/>